<evidence type="ECO:0000256" key="5">
    <source>
        <dbReference type="SAM" id="Phobius"/>
    </source>
</evidence>
<evidence type="ECO:0000256" key="2">
    <source>
        <dbReference type="ARBA" id="ARBA00022692"/>
    </source>
</evidence>
<reference evidence="6" key="1">
    <citation type="journal article" date="2014" name="Front. Microbiol.">
        <title>High frequency of phylogenetically diverse reductive dehalogenase-homologous genes in deep subseafloor sedimentary metagenomes.</title>
        <authorList>
            <person name="Kawai M."/>
            <person name="Futagami T."/>
            <person name="Toyoda A."/>
            <person name="Takaki Y."/>
            <person name="Nishi S."/>
            <person name="Hori S."/>
            <person name="Arai W."/>
            <person name="Tsubouchi T."/>
            <person name="Morono Y."/>
            <person name="Uchiyama I."/>
            <person name="Ito T."/>
            <person name="Fujiyama A."/>
            <person name="Inagaki F."/>
            <person name="Takami H."/>
        </authorList>
    </citation>
    <scope>NUCLEOTIDE SEQUENCE</scope>
    <source>
        <strain evidence="6">Expedition CK06-06</strain>
    </source>
</reference>
<feature type="transmembrane region" description="Helical" evidence="5">
    <location>
        <begin position="21"/>
        <end position="38"/>
    </location>
</feature>
<organism evidence="6">
    <name type="scientific">marine sediment metagenome</name>
    <dbReference type="NCBI Taxonomy" id="412755"/>
    <lineage>
        <taxon>unclassified sequences</taxon>
        <taxon>metagenomes</taxon>
        <taxon>ecological metagenomes</taxon>
    </lineage>
</organism>
<dbReference type="AlphaFoldDB" id="X0ZPV7"/>
<evidence type="ECO:0000256" key="4">
    <source>
        <dbReference type="ARBA" id="ARBA00023136"/>
    </source>
</evidence>
<keyword evidence="4 5" id="KW-0472">Membrane</keyword>
<keyword evidence="2 5" id="KW-0812">Transmembrane</keyword>
<dbReference type="InterPro" id="IPR001898">
    <property type="entry name" value="SLC13A/DASS"/>
</dbReference>
<name>X0ZPV7_9ZZZZ</name>
<evidence type="ECO:0008006" key="7">
    <source>
        <dbReference type="Google" id="ProtNLM"/>
    </source>
</evidence>
<gene>
    <name evidence="6" type="ORF">S01H4_17522</name>
</gene>
<feature type="transmembrane region" description="Helical" evidence="5">
    <location>
        <begin position="84"/>
        <end position="103"/>
    </location>
</feature>
<feature type="transmembrane region" description="Helical" evidence="5">
    <location>
        <begin position="115"/>
        <end position="137"/>
    </location>
</feature>
<evidence type="ECO:0000313" key="6">
    <source>
        <dbReference type="EMBL" id="GAG62438.1"/>
    </source>
</evidence>
<keyword evidence="3 5" id="KW-1133">Transmembrane helix</keyword>
<dbReference type="PANTHER" id="PTHR10283:SF82">
    <property type="entry name" value="SOLUTE CARRIER FAMILY 13 MEMBER 2"/>
    <property type="match status" value="1"/>
</dbReference>
<dbReference type="GO" id="GO:0008514">
    <property type="term" value="F:organic anion transmembrane transporter activity"/>
    <property type="evidence" value="ECO:0007669"/>
    <property type="project" value="UniProtKB-ARBA"/>
</dbReference>
<sequence length="234" mass="24594">MDDIKEISRKEYLRLGPMPNEQKLVVVIFASVIILWFTERLPDFIATVIGWSGHGIPSSIVALIGGVTLMILRLLDEKDVSSHISWSSLLILGSGIALGGAMIDTGLSAFIAQQMSGLGAFPTVIVVVIIGVIAVLVTMVASNTGAAVILIPVAIPLAVGLGIDPMLVVMVIAIGVSMDFALPTGTPPSTIAYSTGKVEMREMITTGLVVDLIAILVLTIVVVWLWGILGLVVI</sequence>
<dbReference type="EMBL" id="BART01007728">
    <property type="protein sequence ID" value="GAG62438.1"/>
    <property type="molecule type" value="Genomic_DNA"/>
</dbReference>
<protein>
    <recommendedName>
        <fullName evidence="7">Citrate transporter-like domain-containing protein</fullName>
    </recommendedName>
</protein>
<evidence type="ECO:0000256" key="3">
    <source>
        <dbReference type="ARBA" id="ARBA00022989"/>
    </source>
</evidence>
<feature type="transmembrane region" description="Helical" evidence="5">
    <location>
        <begin position="149"/>
        <end position="176"/>
    </location>
</feature>
<dbReference type="GO" id="GO:1905039">
    <property type="term" value="P:carboxylic acid transmembrane transport"/>
    <property type="evidence" value="ECO:0007669"/>
    <property type="project" value="UniProtKB-ARBA"/>
</dbReference>
<accession>X0ZPV7</accession>
<dbReference type="PANTHER" id="PTHR10283">
    <property type="entry name" value="SOLUTE CARRIER FAMILY 13 MEMBER"/>
    <property type="match status" value="1"/>
</dbReference>
<comment type="subcellular location">
    <subcellularLocation>
        <location evidence="1">Membrane</location>
        <topology evidence="1">Multi-pass membrane protein</topology>
    </subcellularLocation>
</comment>
<feature type="transmembrane region" description="Helical" evidence="5">
    <location>
        <begin position="44"/>
        <end position="72"/>
    </location>
</feature>
<comment type="caution">
    <text evidence="6">The sequence shown here is derived from an EMBL/GenBank/DDBJ whole genome shotgun (WGS) entry which is preliminary data.</text>
</comment>
<dbReference type="GO" id="GO:0005886">
    <property type="term" value="C:plasma membrane"/>
    <property type="evidence" value="ECO:0007669"/>
    <property type="project" value="TreeGrafter"/>
</dbReference>
<evidence type="ECO:0000256" key="1">
    <source>
        <dbReference type="ARBA" id="ARBA00004141"/>
    </source>
</evidence>
<dbReference type="Pfam" id="PF00939">
    <property type="entry name" value="Na_sulph_symp"/>
    <property type="match status" value="1"/>
</dbReference>
<proteinExistence type="predicted"/>
<feature type="transmembrane region" description="Helical" evidence="5">
    <location>
        <begin position="212"/>
        <end position="233"/>
    </location>
</feature>